<dbReference type="AlphaFoldDB" id="A0ABD0NEF6"/>
<keyword evidence="1" id="KW-0040">ANK repeat</keyword>
<dbReference type="PRINTS" id="PR01415">
    <property type="entry name" value="ANKYRIN"/>
</dbReference>
<evidence type="ECO:0000256" key="2">
    <source>
        <dbReference type="SAM" id="SignalP"/>
    </source>
</evidence>
<dbReference type="PANTHER" id="PTHR22677:SF4">
    <property type="entry name" value="USHER SYNDROME TYPE-1G PROTEIN-LIKE PROTEIN"/>
    <property type="match status" value="1"/>
</dbReference>
<accession>A0ABD0NEF6</accession>
<feature type="repeat" description="ANK" evidence="1">
    <location>
        <begin position="45"/>
        <end position="73"/>
    </location>
</feature>
<evidence type="ECO:0000256" key="1">
    <source>
        <dbReference type="PROSITE-ProRule" id="PRU00023"/>
    </source>
</evidence>
<protein>
    <recommendedName>
        <fullName evidence="5">Ankyrin repeat domain-containing protein 29</fullName>
    </recommendedName>
</protein>
<keyword evidence="4" id="KW-1185">Reference proteome</keyword>
<dbReference type="Pfam" id="PF12796">
    <property type="entry name" value="Ank_2"/>
    <property type="match status" value="1"/>
</dbReference>
<dbReference type="PROSITE" id="PS50297">
    <property type="entry name" value="ANK_REP_REGION"/>
    <property type="match status" value="2"/>
</dbReference>
<dbReference type="PANTHER" id="PTHR22677">
    <property type="entry name" value="ANKYRIN REPEAT DOMAIN-CONTAINING PROTEIN 60"/>
    <property type="match status" value="1"/>
</dbReference>
<evidence type="ECO:0008006" key="5">
    <source>
        <dbReference type="Google" id="ProtNLM"/>
    </source>
</evidence>
<organism evidence="3 4">
    <name type="scientific">Cirrhinus mrigala</name>
    <name type="common">Mrigala</name>
    <dbReference type="NCBI Taxonomy" id="683832"/>
    <lineage>
        <taxon>Eukaryota</taxon>
        <taxon>Metazoa</taxon>
        <taxon>Chordata</taxon>
        <taxon>Craniata</taxon>
        <taxon>Vertebrata</taxon>
        <taxon>Euteleostomi</taxon>
        <taxon>Actinopterygii</taxon>
        <taxon>Neopterygii</taxon>
        <taxon>Teleostei</taxon>
        <taxon>Ostariophysi</taxon>
        <taxon>Cypriniformes</taxon>
        <taxon>Cyprinidae</taxon>
        <taxon>Labeoninae</taxon>
        <taxon>Labeonini</taxon>
        <taxon>Cirrhinus</taxon>
    </lineage>
</organism>
<reference evidence="3 4" key="1">
    <citation type="submission" date="2024-05" db="EMBL/GenBank/DDBJ databases">
        <title>Genome sequencing and assembly of Indian major carp, Cirrhinus mrigala (Hamilton, 1822).</title>
        <authorList>
            <person name="Mohindra V."/>
            <person name="Chowdhury L.M."/>
            <person name="Lal K."/>
            <person name="Jena J.K."/>
        </authorList>
    </citation>
    <scope>NUCLEOTIDE SEQUENCE [LARGE SCALE GENOMIC DNA]</scope>
    <source>
        <strain evidence="3">CM1030</strain>
        <tissue evidence="3">Blood</tissue>
    </source>
</reference>
<dbReference type="Gene3D" id="1.25.40.20">
    <property type="entry name" value="Ankyrin repeat-containing domain"/>
    <property type="match status" value="1"/>
</dbReference>
<dbReference type="InterPro" id="IPR002110">
    <property type="entry name" value="Ankyrin_rpt"/>
</dbReference>
<evidence type="ECO:0000313" key="4">
    <source>
        <dbReference type="Proteomes" id="UP001529510"/>
    </source>
</evidence>
<comment type="caution">
    <text evidence="3">The sequence shown here is derived from an EMBL/GenBank/DDBJ whole genome shotgun (WGS) entry which is preliminary data.</text>
</comment>
<dbReference type="PROSITE" id="PS50088">
    <property type="entry name" value="ANK_REPEAT"/>
    <property type="match status" value="2"/>
</dbReference>
<dbReference type="Proteomes" id="UP001529510">
    <property type="component" value="Unassembled WGS sequence"/>
</dbReference>
<feature type="non-terminal residue" evidence="3">
    <location>
        <position position="77"/>
    </location>
</feature>
<name>A0ABD0NEF6_CIRMR</name>
<feature type="repeat" description="ANK" evidence="1">
    <location>
        <begin position="12"/>
        <end position="44"/>
    </location>
</feature>
<dbReference type="SMART" id="SM00248">
    <property type="entry name" value="ANK"/>
    <property type="match status" value="2"/>
</dbReference>
<dbReference type="InterPro" id="IPR036770">
    <property type="entry name" value="Ankyrin_rpt-contain_sf"/>
</dbReference>
<dbReference type="InterPro" id="IPR039323">
    <property type="entry name" value="ANKRD_45/46/60"/>
</dbReference>
<keyword evidence="2" id="KW-0732">Signal</keyword>
<dbReference type="EMBL" id="JAMKFB020000022">
    <property type="protein sequence ID" value="KAL0160415.1"/>
    <property type="molecule type" value="Genomic_DNA"/>
</dbReference>
<feature type="signal peptide" evidence="2">
    <location>
        <begin position="1"/>
        <end position="16"/>
    </location>
</feature>
<proteinExistence type="predicted"/>
<gene>
    <name evidence="3" type="ORF">M9458_044140</name>
</gene>
<sequence length="77" mass="8421">MMTQMMSLFLQTGSTALFFASQQGHNEIVKLLFEFGASTEFQTKDGGTALSAACQYGHSKVVETLLKNGANVHDQLY</sequence>
<evidence type="ECO:0000313" key="3">
    <source>
        <dbReference type="EMBL" id="KAL0160415.1"/>
    </source>
</evidence>
<dbReference type="SUPFAM" id="SSF48403">
    <property type="entry name" value="Ankyrin repeat"/>
    <property type="match status" value="1"/>
</dbReference>
<feature type="chain" id="PRO_5044754114" description="Ankyrin repeat domain-containing protein 29" evidence="2">
    <location>
        <begin position="17"/>
        <end position="77"/>
    </location>
</feature>